<name>A0A940PXK9_9MICO</name>
<evidence type="ECO:0000256" key="1">
    <source>
        <dbReference type="ARBA" id="ARBA00010641"/>
    </source>
</evidence>
<dbReference type="GO" id="GO:0003677">
    <property type="term" value="F:DNA binding"/>
    <property type="evidence" value="ECO:0007669"/>
    <property type="project" value="UniProtKB-KW"/>
</dbReference>
<dbReference type="RefSeq" id="WP_209706003.1">
    <property type="nucleotide sequence ID" value="NZ_JAFIDA010000001.1"/>
</dbReference>
<dbReference type="PANTHER" id="PTHR43133:SF8">
    <property type="entry name" value="RNA POLYMERASE SIGMA FACTOR HI_1459-RELATED"/>
    <property type="match status" value="1"/>
</dbReference>
<sequence>MSKGLDLAHASDMALVELSRGGFNDAFAELWKRHSGAVIAATRSFTGFDPDDVVQETFTRIFDQIQSGQGPQTAFRAYAMVTARNIATNMARKHSNNEVTGAADEVFEHTDRAPKDMADTVLSNSFTLGVFSSLPTKWQEALWYRDVEDLPINQCSSFLGLNENATTALVKRAREGFKQAWIAANITPASQLSPECEWFVEKLPKYVRGRAPATVTKRIEAHLATCHRCAIVAEESQNVHKRLALILLPLFLGGHAAAGYLAWIQAGHNQVAVAAHAVQGLAVHGTSAKIAAVEAVSIKGAAVSGAAHFPVAVVAAASAGVVAVAVVAVTFLGGTAAEPPRTPGIAQGVDEQPPAKLDQAPPDAVQTRPSSSVEAPAVVSPFGRAPAQATPPAASDPGPASEAPAPAPEMPPREATPAPEPLGHVS</sequence>
<feature type="transmembrane region" description="Helical" evidence="7">
    <location>
        <begin position="309"/>
        <end position="332"/>
    </location>
</feature>
<evidence type="ECO:0000259" key="8">
    <source>
        <dbReference type="Pfam" id="PF04542"/>
    </source>
</evidence>
<evidence type="ECO:0000256" key="4">
    <source>
        <dbReference type="ARBA" id="ARBA00023125"/>
    </source>
</evidence>
<dbReference type="SUPFAM" id="SSF88946">
    <property type="entry name" value="Sigma2 domain of RNA polymerase sigma factors"/>
    <property type="match status" value="1"/>
</dbReference>
<dbReference type="InterPro" id="IPR013325">
    <property type="entry name" value="RNA_pol_sigma_r2"/>
</dbReference>
<comment type="caution">
    <text evidence="10">The sequence shown here is derived from an EMBL/GenBank/DDBJ whole genome shotgun (WGS) entry which is preliminary data.</text>
</comment>
<keyword evidence="7" id="KW-0812">Transmembrane</keyword>
<feature type="domain" description="Putative zinc-finger" evidence="9">
    <location>
        <begin position="196"/>
        <end position="230"/>
    </location>
</feature>
<comment type="similarity">
    <text evidence="1">Belongs to the sigma-70 factor family. ECF subfamily.</text>
</comment>
<dbReference type="Proteomes" id="UP000675163">
    <property type="component" value="Unassembled WGS sequence"/>
</dbReference>
<evidence type="ECO:0000313" key="11">
    <source>
        <dbReference type="Proteomes" id="UP000675163"/>
    </source>
</evidence>
<dbReference type="Pfam" id="PF04542">
    <property type="entry name" value="Sigma70_r2"/>
    <property type="match status" value="1"/>
</dbReference>
<proteinExistence type="inferred from homology"/>
<feature type="compositionally biased region" description="Low complexity" evidence="6">
    <location>
        <begin position="390"/>
        <end position="404"/>
    </location>
</feature>
<keyword evidence="11" id="KW-1185">Reference proteome</keyword>
<gene>
    <name evidence="10" type="ORF">JOF28_002451</name>
</gene>
<feature type="transmembrane region" description="Helical" evidence="7">
    <location>
        <begin position="243"/>
        <end position="263"/>
    </location>
</feature>
<feature type="compositionally biased region" description="Low complexity" evidence="6">
    <location>
        <begin position="369"/>
        <end position="381"/>
    </location>
</feature>
<keyword evidence="3" id="KW-0731">Sigma factor</keyword>
<dbReference type="GO" id="GO:0016987">
    <property type="term" value="F:sigma factor activity"/>
    <property type="evidence" value="ECO:0007669"/>
    <property type="project" value="UniProtKB-KW"/>
</dbReference>
<keyword evidence="7" id="KW-0472">Membrane</keyword>
<evidence type="ECO:0000256" key="3">
    <source>
        <dbReference type="ARBA" id="ARBA00023082"/>
    </source>
</evidence>
<dbReference type="InterPro" id="IPR027383">
    <property type="entry name" value="Znf_put"/>
</dbReference>
<reference evidence="10" key="1">
    <citation type="submission" date="2021-02" db="EMBL/GenBank/DDBJ databases">
        <title>Sequencing the genomes of 1000 actinobacteria strains.</title>
        <authorList>
            <person name="Klenk H.-P."/>
        </authorList>
    </citation>
    <scope>NUCLEOTIDE SEQUENCE</scope>
    <source>
        <strain evidence="10">DSM 22850</strain>
    </source>
</reference>
<dbReference type="GO" id="GO:0006352">
    <property type="term" value="P:DNA-templated transcription initiation"/>
    <property type="evidence" value="ECO:0007669"/>
    <property type="project" value="InterPro"/>
</dbReference>
<feature type="region of interest" description="Disordered" evidence="6">
    <location>
        <begin position="339"/>
        <end position="426"/>
    </location>
</feature>
<dbReference type="Gene3D" id="1.10.1740.10">
    <property type="match status" value="1"/>
</dbReference>
<keyword evidence="4" id="KW-0238">DNA-binding</keyword>
<evidence type="ECO:0000256" key="6">
    <source>
        <dbReference type="SAM" id="MobiDB-lite"/>
    </source>
</evidence>
<dbReference type="InterPro" id="IPR014284">
    <property type="entry name" value="RNA_pol_sigma-70_dom"/>
</dbReference>
<dbReference type="NCBIfam" id="TIGR02937">
    <property type="entry name" value="sigma70-ECF"/>
    <property type="match status" value="1"/>
</dbReference>
<organism evidence="10 11">
    <name type="scientific">Leucobacter exalbidus</name>
    <dbReference type="NCBI Taxonomy" id="662960"/>
    <lineage>
        <taxon>Bacteria</taxon>
        <taxon>Bacillati</taxon>
        <taxon>Actinomycetota</taxon>
        <taxon>Actinomycetes</taxon>
        <taxon>Micrococcales</taxon>
        <taxon>Microbacteriaceae</taxon>
        <taxon>Leucobacter</taxon>
    </lineage>
</organism>
<protein>
    <submittedName>
        <fullName evidence="10">RNA polymerase sigma factor (Sigma-70 family)</fullName>
    </submittedName>
</protein>
<keyword evidence="2" id="KW-0805">Transcription regulation</keyword>
<dbReference type="Pfam" id="PF13490">
    <property type="entry name" value="zf-HC2"/>
    <property type="match status" value="1"/>
</dbReference>
<dbReference type="SUPFAM" id="SSF88659">
    <property type="entry name" value="Sigma3 and sigma4 domains of RNA polymerase sigma factors"/>
    <property type="match status" value="1"/>
</dbReference>
<evidence type="ECO:0000256" key="2">
    <source>
        <dbReference type="ARBA" id="ARBA00023015"/>
    </source>
</evidence>
<feature type="domain" description="RNA polymerase sigma-70 region 2" evidence="8">
    <location>
        <begin position="31"/>
        <end position="95"/>
    </location>
</feature>
<keyword evidence="5" id="KW-0804">Transcription</keyword>
<keyword evidence="7" id="KW-1133">Transmembrane helix</keyword>
<evidence type="ECO:0000259" key="9">
    <source>
        <dbReference type="Pfam" id="PF13490"/>
    </source>
</evidence>
<evidence type="ECO:0000313" key="10">
    <source>
        <dbReference type="EMBL" id="MBP1327219.1"/>
    </source>
</evidence>
<evidence type="ECO:0000256" key="5">
    <source>
        <dbReference type="ARBA" id="ARBA00023163"/>
    </source>
</evidence>
<evidence type="ECO:0000256" key="7">
    <source>
        <dbReference type="SAM" id="Phobius"/>
    </source>
</evidence>
<dbReference type="InterPro" id="IPR039425">
    <property type="entry name" value="RNA_pol_sigma-70-like"/>
</dbReference>
<dbReference type="InterPro" id="IPR013324">
    <property type="entry name" value="RNA_pol_sigma_r3/r4-like"/>
</dbReference>
<dbReference type="InterPro" id="IPR007627">
    <property type="entry name" value="RNA_pol_sigma70_r2"/>
</dbReference>
<dbReference type="AlphaFoldDB" id="A0A940PXK9"/>
<accession>A0A940PXK9</accession>
<dbReference type="EMBL" id="JAFIDA010000001">
    <property type="protein sequence ID" value="MBP1327219.1"/>
    <property type="molecule type" value="Genomic_DNA"/>
</dbReference>
<dbReference type="PANTHER" id="PTHR43133">
    <property type="entry name" value="RNA POLYMERASE ECF-TYPE SIGMA FACTO"/>
    <property type="match status" value="1"/>
</dbReference>